<reference evidence="2 3" key="1">
    <citation type="submission" date="2016-09" db="EMBL/GenBank/DDBJ databases">
        <title>Bacillus aquimaris SAMM genome sequence reveals colonization and biosurfactant production capacities.</title>
        <authorList>
            <person name="Waghmode S.R."/>
            <person name="Suryavanshi M.V."/>
        </authorList>
    </citation>
    <scope>NUCLEOTIDE SEQUENCE [LARGE SCALE GENOMIC DNA]</scope>
    <source>
        <strain evidence="2 3">SAMM</strain>
    </source>
</reference>
<dbReference type="InterPro" id="IPR003447">
    <property type="entry name" value="FEMABX"/>
</dbReference>
<protein>
    <recommendedName>
        <fullName evidence="1">Polymerase nucleotidyl transferase domain-containing protein</fullName>
    </recommendedName>
</protein>
<dbReference type="AlphaFoldDB" id="A0A1J6VYW7"/>
<evidence type="ECO:0000259" key="1">
    <source>
        <dbReference type="Pfam" id="PF01909"/>
    </source>
</evidence>
<dbReference type="EMBL" id="MINN01000085">
    <property type="protein sequence ID" value="OIU71022.1"/>
    <property type="molecule type" value="Genomic_DNA"/>
</dbReference>
<feature type="domain" description="Polymerase nucleotidyl transferase" evidence="1">
    <location>
        <begin position="9"/>
        <end position="58"/>
    </location>
</feature>
<dbReference type="Proteomes" id="UP000182062">
    <property type="component" value="Unassembled WGS sequence"/>
</dbReference>
<dbReference type="GO" id="GO:0044038">
    <property type="term" value="P:cell wall macromolecule biosynthetic process"/>
    <property type="evidence" value="ECO:0007669"/>
    <property type="project" value="InterPro"/>
</dbReference>
<organism evidence="2 3">
    <name type="scientific">Rossellomorea aquimaris</name>
    <dbReference type="NCBI Taxonomy" id="189382"/>
    <lineage>
        <taxon>Bacteria</taxon>
        <taxon>Bacillati</taxon>
        <taxon>Bacillota</taxon>
        <taxon>Bacilli</taxon>
        <taxon>Bacillales</taxon>
        <taxon>Bacillaceae</taxon>
        <taxon>Rossellomorea</taxon>
    </lineage>
</organism>
<dbReference type="InterPro" id="IPR043519">
    <property type="entry name" value="NT_sf"/>
</dbReference>
<dbReference type="GO" id="GO:0016755">
    <property type="term" value="F:aminoacyltransferase activity"/>
    <property type="evidence" value="ECO:0007669"/>
    <property type="project" value="InterPro"/>
</dbReference>
<gene>
    <name evidence="2" type="ORF">BHE18_08210</name>
</gene>
<accession>A0A1J6VYW7</accession>
<dbReference type="SUPFAM" id="SSF81301">
    <property type="entry name" value="Nucleotidyltransferase"/>
    <property type="match status" value="1"/>
</dbReference>
<dbReference type="Pfam" id="PF01909">
    <property type="entry name" value="NTP_transf_2"/>
    <property type="match status" value="1"/>
</dbReference>
<comment type="caution">
    <text evidence="2">The sequence shown here is derived from an EMBL/GenBank/DDBJ whole genome shotgun (WGS) entry which is preliminary data.</text>
</comment>
<evidence type="ECO:0000313" key="3">
    <source>
        <dbReference type="Proteomes" id="UP000182062"/>
    </source>
</evidence>
<dbReference type="InterPro" id="IPR002934">
    <property type="entry name" value="Polymerase_NTP_transf_dom"/>
</dbReference>
<sequence length="89" mass="10504">MISEAEAANVRFYLFGSVLNNMEYNDVDILILYDGSNRNNIIRVIQLRKVLWELSSIVMKEELDITLLTYKENEERDFIGSENAEYFYP</sequence>
<evidence type="ECO:0000313" key="2">
    <source>
        <dbReference type="EMBL" id="OIU71022.1"/>
    </source>
</evidence>
<dbReference type="PROSITE" id="PS51191">
    <property type="entry name" value="FEMABX"/>
    <property type="match status" value="1"/>
</dbReference>
<dbReference type="GO" id="GO:0016779">
    <property type="term" value="F:nucleotidyltransferase activity"/>
    <property type="evidence" value="ECO:0007669"/>
    <property type="project" value="InterPro"/>
</dbReference>
<proteinExistence type="predicted"/>
<keyword evidence="3" id="KW-1185">Reference proteome</keyword>
<dbReference type="Gene3D" id="3.30.460.10">
    <property type="entry name" value="Beta Polymerase, domain 2"/>
    <property type="match status" value="1"/>
</dbReference>
<name>A0A1J6VYW7_9BACI</name>